<evidence type="ECO:0008006" key="4">
    <source>
        <dbReference type="Google" id="ProtNLM"/>
    </source>
</evidence>
<keyword evidence="3" id="KW-1185">Reference proteome</keyword>
<evidence type="ECO:0000313" key="2">
    <source>
        <dbReference type="EMBL" id="TCC89463.1"/>
    </source>
</evidence>
<proteinExistence type="predicted"/>
<name>A0A4R0MRV6_9SPHI</name>
<gene>
    <name evidence="2" type="ORF">EZ428_17380</name>
</gene>
<dbReference type="OrthoDB" id="8750305at2"/>
<accession>A0A4R0MRV6</accession>
<keyword evidence="1" id="KW-0732">Signal</keyword>
<protein>
    <recommendedName>
        <fullName evidence="4">GLPGLI family protein</fullName>
    </recommendedName>
</protein>
<comment type="caution">
    <text evidence="2">The sequence shown here is derived from an EMBL/GenBank/DDBJ whole genome shotgun (WGS) entry which is preliminary data.</text>
</comment>
<sequence length="235" mass="27039">MKKIYLLLILSIFVYQANAQTEATSSKILSKTETDEFFTTAFKKKNLINFPIFRAYTYTDKSGTYNVALTESADTVNKEKDTVNYTIKAFNFKVDKAVTLKKWEINDFKTPTLKGDEKETSIWFWTKYCEFNDLDGDGIIEPLIVYGTFGANGYDDGRAKILIYHKGQKVAIRHQNSVLDPTRKTQVDLTFYSLPTTIQTHLKELMEKMVKNKHAIFPTAYVDKMDKKATQIANE</sequence>
<organism evidence="2 3">
    <name type="scientific">Pedobacter frigiditerrae</name>
    <dbReference type="NCBI Taxonomy" id="2530452"/>
    <lineage>
        <taxon>Bacteria</taxon>
        <taxon>Pseudomonadati</taxon>
        <taxon>Bacteroidota</taxon>
        <taxon>Sphingobacteriia</taxon>
        <taxon>Sphingobacteriales</taxon>
        <taxon>Sphingobacteriaceae</taxon>
        <taxon>Pedobacter</taxon>
    </lineage>
</organism>
<dbReference type="InterPro" id="IPR058148">
    <property type="entry name" value="M949_RS01915-like_dom"/>
</dbReference>
<dbReference type="NCBIfam" id="NF046077">
    <property type="entry name" value="LPS_M949_RS01915"/>
    <property type="match status" value="1"/>
</dbReference>
<feature type="chain" id="PRO_5020491030" description="GLPGLI family protein" evidence="1">
    <location>
        <begin position="20"/>
        <end position="235"/>
    </location>
</feature>
<feature type="signal peptide" evidence="1">
    <location>
        <begin position="1"/>
        <end position="19"/>
    </location>
</feature>
<dbReference type="EMBL" id="SJSK01000004">
    <property type="protein sequence ID" value="TCC89463.1"/>
    <property type="molecule type" value="Genomic_DNA"/>
</dbReference>
<dbReference type="AlphaFoldDB" id="A0A4R0MRV6"/>
<evidence type="ECO:0000313" key="3">
    <source>
        <dbReference type="Proteomes" id="UP000292884"/>
    </source>
</evidence>
<dbReference type="Proteomes" id="UP000292884">
    <property type="component" value="Unassembled WGS sequence"/>
</dbReference>
<reference evidence="2 3" key="1">
    <citation type="submission" date="2019-02" db="EMBL/GenBank/DDBJ databases">
        <title>Pedobacter sp. RP-1-13 sp. nov., isolated from Arctic soil.</title>
        <authorList>
            <person name="Dahal R.H."/>
        </authorList>
    </citation>
    <scope>NUCLEOTIDE SEQUENCE [LARGE SCALE GENOMIC DNA]</scope>
    <source>
        <strain evidence="2 3">RP-1-13</strain>
    </source>
</reference>
<dbReference type="RefSeq" id="WP_131554450.1">
    <property type="nucleotide sequence ID" value="NZ_SJSK01000004.1"/>
</dbReference>
<evidence type="ECO:0000256" key="1">
    <source>
        <dbReference type="SAM" id="SignalP"/>
    </source>
</evidence>